<comment type="caution">
    <text evidence="3">The sequence shown here is derived from an EMBL/GenBank/DDBJ whole genome shotgun (WGS) entry which is preliminary data.</text>
</comment>
<evidence type="ECO:0000313" key="4">
    <source>
        <dbReference type="Proteomes" id="UP000809529"/>
    </source>
</evidence>
<dbReference type="EMBL" id="JAAEBW010000016">
    <property type="protein sequence ID" value="MBM1197578.1"/>
    <property type="molecule type" value="Genomic_DNA"/>
</dbReference>
<accession>A0ABS1ZM63</accession>
<dbReference type="RefSeq" id="WP_203303774.1">
    <property type="nucleotide sequence ID" value="NZ_JAAEBW010000016.1"/>
</dbReference>
<feature type="domain" description="CN hydrolase" evidence="2">
    <location>
        <begin position="5"/>
        <end position="251"/>
    </location>
</feature>
<dbReference type="PANTHER" id="PTHR43674:SF2">
    <property type="entry name" value="BETA-UREIDOPROPIONASE"/>
    <property type="match status" value="1"/>
</dbReference>
<evidence type="ECO:0000259" key="2">
    <source>
        <dbReference type="PROSITE" id="PS50263"/>
    </source>
</evidence>
<dbReference type="SUPFAM" id="SSF56317">
    <property type="entry name" value="Carbon-nitrogen hydrolase"/>
    <property type="match status" value="1"/>
</dbReference>
<evidence type="ECO:0000256" key="1">
    <source>
        <dbReference type="ARBA" id="ARBA00022801"/>
    </source>
</evidence>
<dbReference type="Pfam" id="PF00795">
    <property type="entry name" value="CN_hydrolase"/>
    <property type="match status" value="1"/>
</dbReference>
<name>A0ABS1ZM63_9PSED</name>
<dbReference type="CDD" id="cd07580">
    <property type="entry name" value="nitrilase_2"/>
    <property type="match status" value="1"/>
</dbReference>
<keyword evidence="4" id="KW-1185">Reference proteome</keyword>
<dbReference type="InterPro" id="IPR036526">
    <property type="entry name" value="C-N_Hydrolase_sf"/>
</dbReference>
<dbReference type="InterPro" id="IPR003010">
    <property type="entry name" value="C-N_Hydrolase"/>
</dbReference>
<keyword evidence="1 3" id="KW-0378">Hydrolase</keyword>
<dbReference type="PANTHER" id="PTHR43674">
    <property type="entry name" value="NITRILASE C965.09-RELATED"/>
    <property type="match status" value="1"/>
</dbReference>
<protein>
    <submittedName>
        <fullName evidence="3">Carbon-nitrogen hydrolase</fullName>
    </submittedName>
</protein>
<dbReference type="PROSITE" id="PS50263">
    <property type="entry name" value="CN_HYDROLASE"/>
    <property type="match status" value="1"/>
</dbReference>
<organism evidence="3 4">
    <name type="scientific">Pseudomonas weihenstephanensis</name>
    <dbReference type="NCBI Taxonomy" id="1608994"/>
    <lineage>
        <taxon>Bacteria</taxon>
        <taxon>Pseudomonadati</taxon>
        <taxon>Pseudomonadota</taxon>
        <taxon>Gammaproteobacteria</taxon>
        <taxon>Pseudomonadales</taxon>
        <taxon>Pseudomonadaceae</taxon>
        <taxon>Pseudomonas</taxon>
    </lineage>
</organism>
<dbReference type="Proteomes" id="UP000809529">
    <property type="component" value="Unassembled WGS sequence"/>
</dbReference>
<sequence length="280" mass="30421">MTPHTVVACCQLAPRVGDVAHNREISLQAIHNAARQGAQVIVLPELMQSGYVFTDHAHALNLAETATGATVSAWCEAARALDIVIVAGFCERLDSTRVSNSAALIDVNGVQAIYRKAHLWDQEKHIFTPGNEPPPVVQTRFGLIGMMICFDLEFPEWVRLPALAGAELLCAPVNWPASPRPVSERPCEVVRVQANAAVNRMFIAACDRTGTERNVDWVGGSVIVDADGYPLAGPLETPSNGPAMILATLDLKQARHKRISALNHVHADRRTDLYDSARRA</sequence>
<gene>
    <name evidence="3" type="ORF">GYN02_20665</name>
</gene>
<reference evidence="3 4" key="1">
    <citation type="submission" date="2020-01" db="EMBL/GenBank/DDBJ databases">
        <title>Comparative genomics of meat spoilage bacteria.</title>
        <authorList>
            <person name="Hilgarth M."/>
            <person name="Vogel R.F."/>
        </authorList>
    </citation>
    <scope>NUCLEOTIDE SEQUENCE [LARGE SCALE GENOMIC DNA]</scope>
    <source>
        <strain evidence="3 4">TMW2.2077</strain>
    </source>
</reference>
<dbReference type="Gene3D" id="3.60.110.10">
    <property type="entry name" value="Carbon-nitrogen hydrolase"/>
    <property type="match status" value="1"/>
</dbReference>
<evidence type="ECO:0000313" key="3">
    <source>
        <dbReference type="EMBL" id="MBM1197578.1"/>
    </source>
</evidence>
<dbReference type="GO" id="GO:0016787">
    <property type="term" value="F:hydrolase activity"/>
    <property type="evidence" value="ECO:0007669"/>
    <property type="project" value="UniProtKB-KW"/>
</dbReference>
<dbReference type="InterPro" id="IPR050345">
    <property type="entry name" value="Aliph_Amidase/BUP"/>
</dbReference>
<proteinExistence type="predicted"/>